<sequence length="176" mass="19945">MASPTEPTEPGDRARAFGNQLIDVHNWLRDELDRLREDVERHLDGEVWRPRDLRANCLTFCSALTRHHTGEDRGAFPLLGKEFPELRPVLAELERDHHLVNEVLRGLADLLGGLGGSRDTAEARRVRTELDTLAALLETHLTYEEKRIVAALDSLSVPAWRRDTPDFLRSTGNPEV</sequence>
<evidence type="ECO:0000313" key="3">
    <source>
        <dbReference type="Proteomes" id="UP000323454"/>
    </source>
</evidence>
<name>A0A5B2XJ48_9PSEU</name>
<dbReference type="Pfam" id="PF01814">
    <property type="entry name" value="Hemerythrin"/>
    <property type="match status" value="1"/>
</dbReference>
<reference evidence="2 3" key="1">
    <citation type="submission" date="2019-09" db="EMBL/GenBank/DDBJ databases">
        <title>Goodfellowia gen. nov., a new genus of the Pseudonocardineae related to Actinoalloteichus, containing Goodfellowia coeruleoviolacea gen. nov., comb. nov. gen. nov., comb. nov.</title>
        <authorList>
            <person name="Labeda D."/>
        </authorList>
    </citation>
    <scope>NUCLEOTIDE SEQUENCE [LARGE SCALE GENOMIC DNA]</scope>
    <source>
        <strain evidence="2 3">AN110305</strain>
    </source>
</reference>
<dbReference type="PANTHER" id="PTHR38048:SF2">
    <property type="entry name" value="HEMERYTHRIN-LIKE DOMAIN-CONTAINING PROTEIN"/>
    <property type="match status" value="1"/>
</dbReference>
<dbReference type="RefSeq" id="WP_149849330.1">
    <property type="nucleotide sequence ID" value="NZ_VUOB01000018.1"/>
</dbReference>
<evidence type="ECO:0000259" key="1">
    <source>
        <dbReference type="Pfam" id="PF01814"/>
    </source>
</evidence>
<dbReference type="OrthoDB" id="8225825at2"/>
<comment type="caution">
    <text evidence="2">The sequence shown here is derived from an EMBL/GenBank/DDBJ whole genome shotgun (WGS) entry which is preliminary data.</text>
</comment>
<dbReference type="InterPro" id="IPR053206">
    <property type="entry name" value="Dimeric_xanthone_biosynth"/>
</dbReference>
<dbReference type="Proteomes" id="UP000323454">
    <property type="component" value="Unassembled WGS sequence"/>
</dbReference>
<dbReference type="EMBL" id="VUOB01000018">
    <property type="protein sequence ID" value="KAA2263254.1"/>
    <property type="molecule type" value="Genomic_DNA"/>
</dbReference>
<dbReference type="CDD" id="cd12108">
    <property type="entry name" value="Hr-like"/>
    <property type="match status" value="1"/>
</dbReference>
<dbReference type="AlphaFoldDB" id="A0A5B2XJ48"/>
<feature type="domain" description="Hemerythrin-like" evidence="1">
    <location>
        <begin position="21"/>
        <end position="151"/>
    </location>
</feature>
<dbReference type="InterPro" id="IPR012312">
    <property type="entry name" value="Hemerythrin-like"/>
</dbReference>
<dbReference type="PANTHER" id="PTHR38048">
    <property type="entry name" value="EXPRESSED PROTEIN"/>
    <property type="match status" value="1"/>
</dbReference>
<dbReference type="Gene3D" id="1.20.120.520">
    <property type="entry name" value="nmb1532 protein domain like"/>
    <property type="match status" value="1"/>
</dbReference>
<evidence type="ECO:0000313" key="2">
    <source>
        <dbReference type="EMBL" id="KAA2263254.1"/>
    </source>
</evidence>
<keyword evidence="3" id="KW-1185">Reference proteome</keyword>
<proteinExistence type="predicted"/>
<gene>
    <name evidence="2" type="ORF">F0L68_10585</name>
</gene>
<accession>A0A5B2XJ48</accession>
<reference evidence="2 3" key="2">
    <citation type="submission" date="2019-09" db="EMBL/GenBank/DDBJ databases">
        <authorList>
            <person name="Jin C."/>
        </authorList>
    </citation>
    <scope>NUCLEOTIDE SEQUENCE [LARGE SCALE GENOMIC DNA]</scope>
    <source>
        <strain evidence="2 3">AN110305</strain>
    </source>
</reference>
<protein>
    <submittedName>
        <fullName evidence="2">Hemerythrin domain-containing protein</fullName>
    </submittedName>
</protein>
<organism evidence="2 3">
    <name type="scientific">Solihabitans fulvus</name>
    <dbReference type="NCBI Taxonomy" id="1892852"/>
    <lineage>
        <taxon>Bacteria</taxon>
        <taxon>Bacillati</taxon>
        <taxon>Actinomycetota</taxon>
        <taxon>Actinomycetes</taxon>
        <taxon>Pseudonocardiales</taxon>
        <taxon>Pseudonocardiaceae</taxon>
        <taxon>Solihabitans</taxon>
    </lineage>
</organism>